<dbReference type="EMBL" id="KZ825516">
    <property type="protein sequence ID" value="PYI30377.1"/>
    <property type="molecule type" value="Genomic_DNA"/>
</dbReference>
<keyword evidence="3" id="KW-1185">Reference proteome</keyword>
<organism evidence="2 3">
    <name type="scientific">Aspergillus indologenus CBS 114.80</name>
    <dbReference type="NCBI Taxonomy" id="1450541"/>
    <lineage>
        <taxon>Eukaryota</taxon>
        <taxon>Fungi</taxon>
        <taxon>Dikarya</taxon>
        <taxon>Ascomycota</taxon>
        <taxon>Pezizomycotina</taxon>
        <taxon>Eurotiomycetes</taxon>
        <taxon>Eurotiomycetidae</taxon>
        <taxon>Eurotiales</taxon>
        <taxon>Aspergillaceae</taxon>
        <taxon>Aspergillus</taxon>
        <taxon>Aspergillus subgen. Circumdati</taxon>
    </lineage>
</organism>
<evidence type="ECO:0000313" key="2">
    <source>
        <dbReference type="EMBL" id="PYI30377.1"/>
    </source>
</evidence>
<evidence type="ECO:0000256" key="1">
    <source>
        <dbReference type="SAM" id="Phobius"/>
    </source>
</evidence>
<keyword evidence="1" id="KW-0812">Transmembrane</keyword>
<sequence length="125" mass="13924">MDLSGTNYSLERFEGQICTVQTGHTDTYQVQTVHTRQLASSVPEHGPLVDNNQGKGELEVSRRAEKPDCACQSQFSRGRNTRNTPHEPIAVLLQMCSDIIDGSAWFKMVLIFAFIVTFTIYGLGD</sequence>
<protein>
    <submittedName>
        <fullName evidence="2">Uncharacterized protein</fullName>
    </submittedName>
</protein>
<proteinExistence type="predicted"/>
<dbReference type="Proteomes" id="UP000248817">
    <property type="component" value="Unassembled WGS sequence"/>
</dbReference>
<evidence type="ECO:0000313" key="3">
    <source>
        <dbReference type="Proteomes" id="UP000248817"/>
    </source>
</evidence>
<accession>A0A2V5J0P2</accession>
<dbReference type="AlphaFoldDB" id="A0A2V5J0P2"/>
<reference evidence="2 3" key="1">
    <citation type="submission" date="2018-02" db="EMBL/GenBank/DDBJ databases">
        <title>The genomes of Aspergillus section Nigri reveals drivers in fungal speciation.</title>
        <authorList>
            <consortium name="DOE Joint Genome Institute"/>
            <person name="Vesth T.C."/>
            <person name="Nybo J."/>
            <person name="Theobald S."/>
            <person name="Brandl J."/>
            <person name="Frisvad J.C."/>
            <person name="Nielsen K.F."/>
            <person name="Lyhne E.K."/>
            <person name="Kogle M.E."/>
            <person name="Kuo A."/>
            <person name="Riley R."/>
            <person name="Clum A."/>
            <person name="Nolan M."/>
            <person name="Lipzen A."/>
            <person name="Salamov A."/>
            <person name="Henrissat B."/>
            <person name="Wiebenga A."/>
            <person name="De vries R.P."/>
            <person name="Grigoriev I.V."/>
            <person name="Mortensen U.H."/>
            <person name="Andersen M.R."/>
            <person name="Baker S.E."/>
        </authorList>
    </citation>
    <scope>NUCLEOTIDE SEQUENCE [LARGE SCALE GENOMIC DNA]</scope>
    <source>
        <strain evidence="2 3">CBS 114.80</strain>
    </source>
</reference>
<gene>
    <name evidence="2" type="ORF">BP00DRAFT_206076</name>
</gene>
<keyword evidence="1" id="KW-1133">Transmembrane helix</keyword>
<feature type="transmembrane region" description="Helical" evidence="1">
    <location>
        <begin position="104"/>
        <end position="124"/>
    </location>
</feature>
<name>A0A2V5J0P2_9EURO</name>
<keyword evidence="1" id="KW-0472">Membrane</keyword>